<gene>
    <name evidence="2" type="ORF">A1359_00915</name>
</gene>
<protein>
    <recommendedName>
        <fullName evidence="1">Transposase IS116/IS110/IS902 C-terminal domain-containing protein</fullName>
    </recommendedName>
</protein>
<accession>A0A177N9V0</accession>
<comment type="caution">
    <text evidence="2">The sequence shown here is derived from an EMBL/GenBank/DDBJ whole genome shotgun (WGS) entry which is preliminary data.</text>
</comment>
<dbReference type="EMBL" id="LUUI01000114">
    <property type="protein sequence ID" value="OAI13999.1"/>
    <property type="molecule type" value="Genomic_DNA"/>
</dbReference>
<organism evidence="2 3">
    <name type="scientific">Methylomonas lenta</name>
    <dbReference type="NCBI Taxonomy" id="980561"/>
    <lineage>
        <taxon>Bacteria</taxon>
        <taxon>Pseudomonadati</taxon>
        <taxon>Pseudomonadota</taxon>
        <taxon>Gammaproteobacteria</taxon>
        <taxon>Methylococcales</taxon>
        <taxon>Methylococcaceae</taxon>
        <taxon>Methylomonas</taxon>
    </lineage>
</organism>
<dbReference type="GO" id="GO:0004803">
    <property type="term" value="F:transposase activity"/>
    <property type="evidence" value="ECO:0007669"/>
    <property type="project" value="InterPro"/>
</dbReference>
<sequence length="60" mass="6771">MDELLLLSPRLSDREWIKFAGLALKAFESGKSVHKKICLSKAGNRHIRSALYAGTWRQTA</sequence>
<keyword evidence="3" id="KW-1185">Reference proteome</keyword>
<dbReference type="OrthoDB" id="9795150at2"/>
<evidence type="ECO:0000313" key="3">
    <source>
        <dbReference type="Proteomes" id="UP000078476"/>
    </source>
</evidence>
<dbReference type="Proteomes" id="UP000078476">
    <property type="component" value="Unassembled WGS sequence"/>
</dbReference>
<dbReference type="AlphaFoldDB" id="A0A177N9V0"/>
<dbReference type="InterPro" id="IPR003346">
    <property type="entry name" value="Transposase_20"/>
</dbReference>
<dbReference type="GO" id="GO:0006313">
    <property type="term" value="P:DNA transposition"/>
    <property type="evidence" value="ECO:0007669"/>
    <property type="project" value="InterPro"/>
</dbReference>
<feature type="domain" description="Transposase IS116/IS110/IS902 C-terminal" evidence="1">
    <location>
        <begin position="14"/>
        <end position="57"/>
    </location>
</feature>
<name>A0A177N9V0_9GAMM</name>
<dbReference type="Pfam" id="PF02371">
    <property type="entry name" value="Transposase_20"/>
    <property type="match status" value="1"/>
</dbReference>
<dbReference type="GO" id="GO:0003677">
    <property type="term" value="F:DNA binding"/>
    <property type="evidence" value="ECO:0007669"/>
    <property type="project" value="InterPro"/>
</dbReference>
<evidence type="ECO:0000259" key="1">
    <source>
        <dbReference type="Pfam" id="PF02371"/>
    </source>
</evidence>
<reference evidence="2 3" key="1">
    <citation type="submission" date="2016-03" db="EMBL/GenBank/DDBJ databases">
        <authorList>
            <person name="Ploux O."/>
        </authorList>
    </citation>
    <scope>NUCLEOTIDE SEQUENCE [LARGE SCALE GENOMIC DNA]</scope>
    <source>
        <strain evidence="2 3">R-45370</strain>
    </source>
</reference>
<proteinExistence type="predicted"/>
<evidence type="ECO:0000313" key="2">
    <source>
        <dbReference type="EMBL" id="OAI13999.1"/>
    </source>
</evidence>